<dbReference type="GO" id="GO:0006313">
    <property type="term" value="P:DNA transposition"/>
    <property type="evidence" value="ECO:0007669"/>
    <property type="project" value="InterPro"/>
</dbReference>
<dbReference type="GO" id="GO:0003677">
    <property type="term" value="F:DNA binding"/>
    <property type="evidence" value="ECO:0007669"/>
    <property type="project" value="InterPro"/>
</dbReference>
<dbReference type="Gene3D" id="3.30.70.1290">
    <property type="entry name" value="Transposase IS200-like"/>
    <property type="match status" value="1"/>
</dbReference>
<sequence>MARQPRLFIPDCPQHVIQRGNDRQIIFREARDYELFLEWLRYAAIEQEVRIHAYVLMPNHFHLLVSTSNERGLARLLQSVGRRYVPYVNQRYGRTGTLWEGRYRAAYIESERYLFNCYRYIELNPVRAAIVQEPGHYKWSSYRANAGLAKDPLLTFHPNYWALGNTPFEREASYRQWVTEGHSTEELAAIRSATYKNSILGSNDYIAAVSKALGRALVPAKRGRPPRNKTVPN</sequence>
<evidence type="ECO:0000313" key="2">
    <source>
        <dbReference type="EMBL" id="RCS56584.1"/>
    </source>
</evidence>
<organism evidence="2 3">
    <name type="scientific">Parvibium lacunae</name>
    <dbReference type="NCBI Taxonomy" id="1888893"/>
    <lineage>
        <taxon>Bacteria</taxon>
        <taxon>Pseudomonadati</taxon>
        <taxon>Pseudomonadota</taxon>
        <taxon>Betaproteobacteria</taxon>
        <taxon>Burkholderiales</taxon>
        <taxon>Alcaligenaceae</taxon>
        <taxon>Parvibium</taxon>
    </lineage>
</organism>
<dbReference type="SUPFAM" id="SSF143422">
    <property type="entry name" value="Transposase IS200-like"/>
    <property type="match status" value="1"/>
</dbReference>
<dbReference type="AlphaFoldDB" id="A0A368KZN4"/>
<feature type="domain" description="Transposase IS200-like" evidence="1">
    <location>
        <begin position="9"/>
        <end position="124"/>
    </location>
</feature>
<evidence type="ECO:0000313" key="3">
    <source>
        <dbReference type="Proteomes" id="UP000252357"/>
    </source>
</evidence>
<dbReference type="Proteomes" id="UP000252357">
    <property type="component" value="Unassembled WGS sequence"/>
</dbReference>
<protein>
    <submittedName>
        <fullName evidence="2">Transposase</fullName>
    </submittedName>
</protein>
<dbReference type="Pfam" id="PF01797">
    <property type="entry name" value="Y1_Tnp"/>
    <property type="match status" value="1"/>
</dbReference>
<dbReference type="RefSeq" id="WP_114403560.1">
    <property type="nucleotide sequence ID" value="NZ_QPGB01000006.1"/>
</dbReference>
<dbReference type="PANTHER" id="PTHR34322:SF2">
    <property type="entry name" value="TRANSPOSASE IS200-LIKE DOMAIN-CONTAINING PROTEIN"/>
    <property type="match status" value="1"/>
</dbReference>
<reference evidence="2 3" key="1">
    <citation type="journal article" date="2018" name="Int. J. Syst. Evol. Microbiol.">
        <title>Parvibium lacunae gen. nov., sp. nov., a new member of the family Alcaligenaceae isolated from a freshwater pond.</title>
        <authorList>
            <person name="Chen W.M."/>
            <person name="Xie P.B."/>
            <person name="Hsu M.Y."/>
            <person name="Sheu S.Y."/>
        </authorList>
    </citation>
    <scope>NUCLEOTIDE SEQUENCE [LARGE SCALE GENOMIC DNA]</scope>
    <source>
        <strain evidence="2 3">KMB9</strain>
    </source>
</reference>
<dbReference type="SMART" id="SM01321">
    <property type="entry name" value="Y1_Tnp"/>
    <property type="match status" value="1"/>
</dbReference>
<dbReference type="GO" id="GO:0004803">
    <property type="term" value="F:transposase activity"/>
    <property type="evidence" value="ECO:0007669"/>
    <property type="project" value="InterPro"/>
</dbReference>
<dbReference type="PANTHER" id="PTHR34322">
    <property type="entry name" value="TRANSPOSASE, Y1_TNP DOMAIN-CONTAINING"/>
    <property type="match status" value="1"/>
</dbReference>
<dbReference type="InterPro" id="IPR036515">
    <property type="entry name" value="Transposase_17_sf"/>
</dbReference>
<comment type="caution">
    <text evidence="2">The sequence shown here is derived from an EMBL/GenBank/DDBJ whole genome shotgun (WGS) entry which is preliminary data.</text>
</comment>
<name>A0A368KZN4_9BURK</name>
<keyword evidence="3" id="KW-1185">Reference proteome</keyword>
<accession>A0A368KZN4</accession>
<dbReference type="EMBL" id="QPGB01000006">
    <property type="protein sequence ID" value="RCS56584.1"/>
    <property type="molecule type" value="Genomic_DNA"/>
</dbReference>
<evidence type="ECO:0000259" key="1">
    <source>
        <dbReference type="SMART" id="SM01321"/>
    </source>
</evidence>
<gene>
    <name evidence="2" type="ORF">DU000_11510</name>
</gene>
<proteinExistence type="predicted"/>
<dbReference type="OrthoDB" id="9814067at2"/>
<dbReference type="InterPro" id="IPR002686">
    <property type="entry name" value="Transposase_17"/>
</dbReference>